<dbReference type="Pfam" id="PF02392">
    <property type="entry name" value="Ycf4"/>
    <property type="match status" value="1"/>
</dbReference>
<evidence type="ECO:0000256" key="8">
    <source>
        <dbReference type="ARBA" id="ARBA00023136"/>
    </source>
</evidence>
<reference evidence="10" key="1">
    <citation type="submission" date="2007-08" db="EMBL/GenBank/DDBJ databases">
        <authorList>
            <person name="Gloeckner G."/>
            <person name="Nowack E."/>
            <person name="Melkonian M."/>
        </authorList>
    </citation>
    <scope>NUCLEOTIDE SEQUENCE</scope>
</reference>
<feature type="transmembrane region" description="Helical" evidence="9">
    <location>
        <begin position="73"/>
        <end position="93"/>
    </location>
</feature>
<reference evidence="10" key="2">
    <citation type="journal article" date="2008" name="Curr. Biol.">
        <title>Chromatophore genome sequence of Paulinella sheds light on acquisition of photosynthesis by eukaryotes.</title>
        <authorList>
            <person name="Nowack E.C.M."/>
            <person name="Melkonian M."/>
            <person name="Gloeckner G."/>
        </authorList>
    </citation>
    <scope>NUCLEOTIDE SEQUENCE [LARGE SCALE GENOMIC DNA]</scope>
</reference>
<comment type="function">
    <text evidence="1 9">Seems to be required for the assembly of the photosystem I complex.</text>
</comment>
<keyword evidence="5 9" id="KW-0602">Photosynthesis</keyword>
<comment type="subcellular location">
    <subcellularLocation>
        <location evidence="9">Cellular thylakoid membrane</location>
        <topology evidence="9">Multi-pass membrane protein</topology>
    </subcellularLocation>
    <subcellularLocation>
        <location evidence="2">Membrane</location>
        <topology evidence="2">Multi-pass membrane protein</topology>
    </subcellularLocation>
</comment>
<evidence type="ECO:0000256" key="1">
    <source>
        <dbReference type="ARBA" id="ARBA00002862"/>
    </source>
</evidence>
<dbReference type="GO" id="GO:0042651">
    <property type="term" value="C:thylakoid membrane"/>
    <property type="evidence" value="ECO:0007669"/>
    <property type="project" value="UniProtKB-UniRule"/>
</dbReference>
<dbReference type="GO" id="GO:0009522">
    <property type="term" value="C:photosystem I"/>
    <property type="evidence" value="ECO:0007669"/>
    <property type="project" value="InterPro"/>
</dbReference>
<evidence type="ECO:0000256" key="7">
    <source>
        <dbReference type="ARBA" id="ARBA00022989"/>
    </source>
</evidence>
<gene>
    <name evidence="9 10" type="primary">ycf4</name>
    <name evidence="10" type="ordered locus">PCC_0032</name>
</gene>
<keyword evidence="9" id="KW-0793">Thylakoid</keyword>
<accession>B1X3H3</accession>
<dbReference type="GO" id="GO:0015979">
    <property type="term" value="P:photosynthesis"/>
    <property type="evidence" value="ECO:0007669"/>
    <property type="project" value="UniProtKB-UniRule"/>
</dbReference>
<comment type="similarity">
    <text evidence="3 9">Belongs to the Ycf4 family.</text>
</comment>
<evidence type="ECO:0000256" key="6">
    <source>
        <dbReference type="ARBA" id="ARBA00022692"/>
    </source>
</evidence>
<geneLocation type="organellar chromatophore" evidence="10"/>
<name>B1X3H3_PAUCH</name>
<keyword evidence="6 9" id="KW-0812">Transmembrane</keyword>
<keyword evidence="10" id="KW-0934">Plastid</keyword>
<evidence type="ECO:0000256" key="4">
    <source>
        <dbReference type="ARBA" id="ARBA00015395"/>
    </source>
</evidence>
<dbReference type="HAMAP" id="MF_00437">
    <property type="entry name" value="Ycf4"/>
    <property type="match status" value="1"/>
</dbReference>
<protein>
    <recommendedName>
        <fullName evidence="4 9">Photosystem I assembly protein Ycf4</fullName>
    </recommendedName>
</protein>
<evidence type="ECO:0000256" key="2">
    <source>
        <dbReference type="ARBA" id="ARBA00004141"/>
    </source>
</evidence>
<evidence type="ECO:0000256" key="3">
    <source>
        <dbReference type="ARBA" id="ARBA00008198"/>
    </source>
</evidence>
<sequence>MTTASLLSAQATKPTQVLEQTVLGSRRFSNVLASAIISAGGIGFFLSSASSYLGKDLLPMGHPSALVWIPQGLVMGLYGSAAILLATYLWTVISIDLGSGINRFDNGIKKAIITRRGFRRIVSIEIPLEEILAINMEVRDGLNPRRRLTLSLKNRRNIPLTRIGEPIPLAQLEQEGAKLARFLGVPLEGL</sequence>
<dbReference type="AlphaFoldDB" id="B1X3H3"/>
<proteinExistence type="inferred from homology"/>
<organism evidence="10">
    <name type="scientific">Paulinella chromatophora</name>
    <dbReference type="NCBI Taxonomy" id="39717"/>
    <lineage>
        <taxon>Eukaryota</taxon>
        <taxon>Sar</taxon>
        <taxon>Rhizaria</taxon>
        <taxon>Cercozoa</taxon>
        <taxon>Imbricatea</taxon>
        <taxon>Silicofilosea</taxon>
        <taxon>Euglyphida</taxon>
        <taxon>Paulinellidae</taxon>
        <taxon>Paulinella</taxon>
    </lineage>
</organism>
<evidence type="ECO:0000313" key="10">
    <source>
        <dbReference type="EMBL" id="ACB42492.1"/>
    </source>
</evidence>
<evidence type="ECO:0000256" key="9">
    <source>
        <dbReference type="HAMAP-Rule" id="MF_00437"/>
    </source>
</evidence>
<evidence type="ECO:0000256" key="5">
    <source>
        <dbReference type="ARBA" id="ARBA00022531"/>
    </source>
</evidence>
<feature type="transmembrane region" description="Helical" evidence="9">
    <location>
        <begin position="31"/>
        <end position="53"/>
    </location>
</feature>
<dbReference type="NCBIfam" id="NF002712">
    <property type="entry name" value="PRK02542.1"/>
    <property type="match status" value="1"/>
</dbReference>
<dbReference type="EMBL" id="CP000815">
    <property type="protein sequence ID" value="ACB42492.1"/>
    <property type="molecule type" value="Genomic_DNA"/>
</dbReference>
<dbReference type="InterPro" id="IPR003359">
    <property type="entry name" value="PSI_Ycf4_assembly"/>
</dbReference>
<dbReference type="RefSeq" id="YP_002048702.1">
    <property type="nucleotide sequence ID" value="NC_011087.1"/>
</dbReference>
<dbReference type="GeneID" id="6481733"/>
<keyword evidence="8 9" id="KW-0472">Membrane</keyword>
<keyword evidence="7 9" id="KW-1133">Transmembrane helix</keyword>